<evidence type="ECO:0000256" key="8">
    <source>
        <dbReference type="ARBA" id="ARBA00022842"/>
    </source>
</evidence>
<evidence type="ECO:0000256" key="5">
    <source>
        <dbReference type="ARBA" id="ARBA00022679"/>
    </source>
</evidence>
<evidence type="ECO:0000313" key="22">
    <source>
        <dbReference type="EMBL" id="KAF7221577.1"/>
    </source>
</evidence>
<evidence type="ECO:0000256" key="4">
    <source>
        <dbReference type="ARBA" id="ARBA00022454"/>
    </source>
</evidence>
<reference evidence="21" key="1">
    <citation type="submission" date="2008-08" db="EMBL/GenBank/DDBJ databases">
        <title>Telomeres shorten while Tert expression increases during ageing of the short-lived fish Nothobranchius furzeri.</title>
        <authorList>
            <person name="Hartmann N."/>
            <person name="Reichwald K."/>
            <person name="Lechel A."/>
            <person name="Graf M."/>
            <person name="Kirschner J."/>
            <person name="Terzibasi E."/>
            <person name="Wellner J."/>
            <person name="Platzer M."/>
            <person name="Rudolph K.L."/>
            <person name="Cellerino A."/>
            <person name="Englert C."/>
        </authorList>
    </citation>
    <scope>NUCLEOTIDE SEQUENCE</scope>
    <source>
        <strain evidence="21">GRZ</strain>
    </source>
</reference>
<evidence type="ECO:0000256" key="12">
    <source>
        <dbReference type="ARBA" id="ARBA00023242"/>
    </source>
</evidence>
<dbReference type="EMBL" id="HADY01009031">
    <property type="protein sequence ID" value="SBP47516.1"/>
    <property type="molecule type" value="Transcribed_RNA"/>
</dbReference>
<dbReference type="EMBL" id="JAAVVJ010000005">
    <property type="protein sequence ID" value="KAF7221577.1"/>
    <property type="molecule type" value="Genomic_DNA"/>
</dbReference>
<dbReference type="SUPFAM" id="SSF56672">
    <property type="entry name" value="DNA/RNA polymerases"/>
    <property type="match status" value="1"/>
</dbReference>
<dbReference type="Pfam" id="PF21399">
    <property type="entry name" value="TERT_C"/>
    <property type="match status" value="1"/>
</dbReference>
<keyword evidence="4 18" id="KW-0158">Chromosome</keyword>
<reference evidence="22" key="4">
    <citation type="submission" date="2020-03" db="EMBL/GenBank/DDBJ databases">
        <title>Intra-Species Differences in Population Size shape Life History and Genome Evolution.</title>
        <authorList>
            <person name="Willemsen D."/>
            <person name="Cui R."/>
            <person name="Valenzano D.R."/>
        </authorList>
    </citation>
    <scope>NUCLEOTIDE SEQUENCE</scope>
    <source>
        <strain evidence="22">GRZ</strain>
        <tissue evidence="22">Whole</tissue>
    </source>
</reference>
<dbReference type="Gene3D" id="1.10.357.90">
    <property type="match status" value="1"/>
</dbReference>
<evidence type="ECO:0000256" key="19">
    <source>
        <dbReference type="SAM" id="MobiDB-lite"/>
    </source>
</evidence>
<keyword evidence="7 18" id="KW-0479">Metal-binding</keyword>
<evidence type="ECO:0000256" key="2">
    <source>
        <dbReference type="ARBA" id="ARBA00012493"/>
    </source>
</evidence>
<evidence type="ECO:0000256" key="17">
    <source>
        <dbReference type="ARBA" id="ARBA00061974"/>
    </source>
</evidence>
<evidence type="ECO:0000313" key="21">
    <source>
        <dbReference type="EMBL" id="ACN38320.1"/>
    </source>
</evidence>
<proteinExistence type="evidence at transcript level"/>
<dbReference type="GO" id="GO:0003720">
    <property type="term" value="F:telomerase activity"/>
    <property type="evidence" value="ECO:0007669"/>
    <property type="project" value="InterPro"/>
</dbReference>
<evidence type="ECO:0000256" key="3">
    <source>
        <dbReference type="ARBA" id="ARBA00016182"/>
    </source>
</evidence>
<feature type="region of interest" description="Disordered" evidence="19">
    <location>
        <begin position="221"/>
        <end position="277"/>
    </location>
</feature>
<dbReference type="GO" id="GO:0046872">
    <property type="term" value="F:metal ion binding"/>
    <property type="evidence" value="ECO:0007669"/>
    <property type="project" value="UniProtKB-KW"/>
</dbReference>
<name>C7SF47_NOTFU</name>
<dbReference type="InterPro" id="IPR000477">
    <property type="entry name" value="RT_dom"/>
</dbReference>
<evidence type="ECO:0000256" key="18">
    <source>
        <dbReference type="RuleBase" id="RU365061"/>
    </source>
</evidence>
<keyword evidence="13" id="KW-0687">Ribonucleoprotein</keyword>
<dbReference type="PANTHER" id="PTHR12066:SF0">
    <property type="entry name" value="TELOMERASE REVERSE TRANSCRIPTASE"/>
    <property type="match status" value="1"/>
</dbReference>
<evidence type="ECO:0000256" key="15">
    <source>
        <dbReference type="ARBA" id="ARBA00048173"/>
    </source>
</evidence>
<sequence>MSVTDMSAVVNTLRVLFQHVQTLEEFFTSVQSGHQERPVEQSDRFKSFTRETFVCFDKDPLKIQSSGQTCTFSELLAFIINKMKRKKKRNVLTLGYNFQEQASEDCHADQLKFHGSLKQSAAYIHSSDMWKEVFLRFGTDVSRYLLESCSLFAAAPPSCVFQLCGLPVYDRVSTVASSRFYLQPGIGKRRSSRFGRNQTCHQLKRKPEIEDADLSKIRKQTVNKRKRKREETVSCESKRRRVTHQEEGQTMSGTAFKWPSATPAAIPSSEGSPSWRSGTFPPLPPSQCFIHTLGFLYRGRGMSGFLLNKKKRSSDGPGRLQGKDLIRIIFFEGLMYINGLERKPKKLPRRFFHMVPLFNRLLQQHRKCLYSRILQRICPVAEQSSVDQGELNSLLPKHCAPHRVYLFVRECLLAVIPQQLWGSDQNRLHFFARVRDFLHSGKFEKTSLAKVMWKVKVNDCDWLKISKTGRVPPSELAYRTQILGQFLAWLLDGYVVGLVRACFYATEGMRQKCCIRFYRREVWAKLQDLAFKDYLAKSQMKELCPAEVASFPKDTVISRLRFIPKTDGMRPISRFIGRDTKTKLYQAKARNFLDALQACVQSNPSLLGSTVWGLKDIHKVLSSLAPAQKDKPQHLYFVKVDVSSAYESLPHDKLMEVIGQVLSPVQEELFTVRCYSKIWMDPHEGLKKAFVRQADFLDHDFRPTNMKGFLMSQQKSGKIHSAVTVEQHFCSDYRGVETLQFFTQMVTSSVVQYRKKFYRRCRGIPQGSIMSSLLCCLCYGHMERVLFKTMSATKGCLMRLVDDFLLITPDQRQAHTFLKTLLAGVPQYGLVVNPQKVVVNFPIPERPWSGFDVHVLPSHCLFPWCGLLLDTQSMDVCKDYSRYSGLSLRYCMTLGSFHSAGLQMRTKLMSILRLKSHTLFLDLKNNSIEVVYRNIYSLLLLQAYRFHACAQNLPFGQTVAKNPVYFLQMIWDMAGFANRLIRISNKGLCLGSKNQTGVLQREAVELLLCLSFLVVLSQHRPLYRDLMARLHTWKRSLERRLGDLSLARVRQASSPKMPSDFLTIRS</sequence>
<dbReference type="InterPro" id="IPR003545">
    <property type="entry name" value="Telomerase_RT"/>
</dbReference>
<dbReference type="Gene3D" id="1.10.132.70">
    <property type="match status" value="1"/>
</dbReference>
<dbReference type="Pfam" id="PF00078">
    <property type="entry name" value="RVT_1"/>
    <property type="match status" value="1"/>
</dbReference>
<dbReference type="InterPro" id="IPR043502">
    <property type="entry name" value="DNA/RNA_pol_sf"/>
</dbReference>
<dbReference type="GO" id="GO:0000333">
    <property type="term" value="C:telomerase catalytic core complex"/>
    <property type="evidence" value="ECO:0007669"/>
    <property type="project" value="UniProtKB-ARBA"/>
</dbReference>
<dbReference type="PRINTS" id="PR01365">
    <property type="entry name" value="TELOMERASERT"/>
</dbReference>
<dbReference type="GO" id="GO:0000781">
    <property type="term" value="C:chromosome, telomeric region"/>
    <property type="evidence" value="ECO:0007669"/>
    <property type="project" value="UniProtKB-SubCell"/>
</dbReference>
<comment type="subcellular location">
    <subcellularLocation>
        <location evidence="18">Nucleus</location>
    </subcellularLocation>
    <subcellularLocation>
        <location evidence="18">Chromosome</location>
        <location evidence="18">Telomere</location>
    </subcellularLocation>
</comment>
<dbReference type="GO" id="GO:0070034">
    <property type="term" value="F:telomerase RNA binding"/>
    <property type="evidence" value="ECO:0007669"/>
    <property type="project" value="UniProtKB-ARBA"/>
</dbReference>
<dbReference type="PROSITE" id="PS50878">
    <property type="entry name" value="RT_POL"/>
    <property type="match status" value="1"/>
</dbReference>
<dbReference type="AlphaFoldDB" id="C7SF47"/>
<comment type="function">
    <text evidence="16 18">Telomerase is a ribonucleoprotein enzyme essential for the replication of chromosome termini in most eukaryotes. It elongates telomeres. It is a reverse transcriptase that adds simple sequence repeats to chromosome ends by copying a template sequence within the RNA component of the enzyme.</text>
</comment>
<evidence type="ECO:0000256" key="16">
    <source>
        <dbReference type="ARBA" id="ARBA00057229"/>
    </source>
</evidence>
<dbReference type="InterPro" id="IPR021891">
    <property type="entry name" value="Telomerase_RBD"/>
</dbReference>
<evidence type="ECO:0000256" key="6">
    <source>
        <dbReference type="ARBA" id="ARBA00022695"/>
    </source>
</evidence>
<dbReference type="FunFam" id="1.10.357.90:FF:000001">
    <property type="entry name" value="Telomerase reverse transcriptase"/>
    <property type="match status" value="1"/>
</dbReference>
<keyword evidence="10 18" id="KW-0779">Telomere</keyword>
<dbReference type="InterPro" id="IPR049139">
    <property type="entry name" value="TERT_C"/>
</dbReference>
<comment type="similarity">
    <text evidence="1 18">Belongs to the reverse transcriptase family. Telomerase subfamily.</text>
</comment>
<gene>
    <name evidence="21" type="primary">Tert</name>
    <name evidence="23" type="synonym">TERT</name>
    <name evidence="22" type="synonym">tert</name>
    <name evidence="22" type="ORF">G4P62_008493</name>
</gene>
<protein>
    <recommendedName>
        <fullName evidence="3 18">Telomerase reverse transcriptase</fullName>
        <ecNumber evidence="2 18">2.7.7.49</ecNumber>
    </recommendedName>
    <alternativeName>
        <fullName evidence="14 18">Telomerase catalytic subunit</fullName>
    </alternativeName>
</protein>
<keyword evidence="6 18" id="KW-0548">Nucleotidyltransferase</keyword>
<evidence type="ECO:0000313" key="23">
    <source>
        <dbReference type="EMBL" id="SBP47516.1"/>
    </source>
</evidence>
<dbReference type="SMART" id="SM00975">
    <property type="entry name" value="Telomerase_RBD"/>
    <property type="match status" value="1"/>
</dbReference>
<accession>C7SF47</accession>
<evidence type="ECO:0000259" key="20">
    <source>
        <dbReference type="PROSITE" id="PS50878"/>
    </source>
</evidence>
<dbReference type="Gene3D" id="3.30.70.2630">
    <property type="match status" value="1"/>
</dbReference>
<reference evidence="23" key="2">
    <citation type="submission" date="2016-05" db="EMBL/GenBank/DDBJ databases">
        <authorList>
            <person name="Lavstsen T."/>
            <person name="Jespersen J.S."/>
        </authorList>
    </citation>
    <scope>NUCLEOTIDE SEQUENCE</scope>
    <source>
        <tissue evidence="23">Brain</tissue>
    </source>
</reference>
<evidence type="ECO:0000256" key="1">
    <source>
        <dbReference type="ARBA" id="ARBA00008001"/>
    </source>
</evidence>
<evidence type="ECO:0000256" key="9">
    <source>
        <dbReference type="ARBA" id="ARBA00022884"/>
    </source>
</evidence>
<reference evidence="23" key="3">
    <citation type="submission" date="2016-06" db="EMBL/GenBank/DDBJ databases">
        <title>The genome of a short-lived fish provides insights into sex chromosome evolution and the genetic control of aging.</title>
        <authorList>
            <person name="Reichwald K."/>
            <person name="Felder M."/>
            <person name="Petzold A."/>
            <person name="Koch P."/>
            <person name="Groth M."/>
            <person name="Platzer M."/>
        </authorList>
    </citation>
    <scope>NUCLEOTIDE SEQUENCE</scope>
    <source>
        <tissue evidence="23">Brain</tissue>
    </source>
</reference>
<evidence type="ECO:0000256" key="13">
    <source>
        <dbReference type="ARBA" id="ARBA00023274"/>
    </source>
</evidence>
<keyword evidence="11 18" id="KW-0695">RNA-directed DNA polymerase</keyword>
<dbReference type="Pfam" id="PF12009">
    <property type="entry name" value="Telomerase_RBD"/>
    <property type="match status" value="1"/>
</dbReference>
<dbReference type="CDD" id="cd01648">
    <property type="entry name" value="TERT"/>
    <property type="match status" value="1"/>
</dbReference>
<dbReference type="GO" id="GO:0022616">
    <property type="term" value="P:DNA strand elongation"/>
    <property type="evidence" value="ECO:0007669"/>
    <property type="project" value="UniProtKB-ARBA"/>
</dbReference>
<comment type="subunit">
    <text evidence="17">Catalytic subunit of the telomerase holoenzyme complex composed minimally of TERT and the telomerase RNA template component (TERC).</text>
</comment>
<dbReference type="PANTHER" id="PTHR12066">
    <property type="entry name" value="TELOMERASE REVERSE TRANSCRIPTASE"/>
    <property type="match status" value="1"/>
</dbReference>
<comment type="catalytic activity">
    <reaction evidence="15 18">
        <text>DNA(n) + a 2'-deoxyribonucleoside 5'-triphosphate = DNA(n+1) + diphosphate</text>
        <dbReference type="Rhea" id="RHEA:22508"/>
        <dbReference type="Rhea" id="RHEA-COMP:17339"/>
        <dbReference type="Rhea" id="RHEA-COMP:17340"/>
        <dbReference type="ChEBI" id="CHEBI:33019"/>
        <dbReference type="ChEBI" id="CHEBI:61560"/>
        <dbReference type="ChEBI" id="CHEBI:173112"/>
        <dbReference type="EC" id="2.7.7.49"/>
    </reaction>
</comment>
<evidence type="ECO:0000256" key="10">
    <source>
        <dbReference type="ARBA" id="ARBA00022895"/>
    </source>
</evidence>
<organism evidence="21">
    <name type="scientific">Nothobranchius furzeri</name>
    <name type="common">Turquoise killifish</name>
    <dbReference type="NCBI Taxonomy" id="105023"/>
    <lineage>
        <taxon>Eukaryota</taxon>
        <taxon>Metazoa</taxon>
        <taxon>Chordata</taxon>
        <taxon>Craniata</taxon>
        <taxon>Vertebrata</taxon>
        <taxon>Euteleostomi</taxon>
        <taxon>Actinopterygii</taxon>
        <taxon>Neopterygii</taxon>
        <taxon>Teleostei</taxon>
        <taxon>Neoteleostei</taxon>
        <taxon>Acanthomorphata</taxon>
        <taxon>Ovalentaria</taxon>
        <taxon>Atherinomorphae</taxon>
        <taxon>Cyprinodontiformes</taxon>
        <taxon>Nothobranchiidae</taxon>
        <taxon>Nothobranchius</taxon>
    </lineage>
</organism>
<dbReference type="OMA" id="SYKAVQW"/>
<keyword evidence="9" id="KW-0694">RNA-binding</keyword>
<feature type="domain" description="Reverse transcriptase" evidence="20">
    <location>
        <begin position="544"/>
        <end position="869"/>
    </location>
</feature>
<dbReference type="FunFam" id="1.10.132.70:FF:000002">
    <property type="entry name" value="Telomerase reverse transcriptase"/>
    <property type="match status" value="1"/>
</dbReference>
<evidence type="ECO:0000256" key="11">
    <source>
        <dbReference type="ARBA" id="ARBA00022918"/>
    </source>
</evidence>
<keyword evidence="8 18" id="KW-0460">Magnesium</keyword>
<evidence type="ECO:0000256" key="14">
    <source>
        <dbReference type="ARBA" id="ARBA00032044"/>
    </source>
</evidence>
<dbReference type="EC" id="2.7.7.49" evidence="2 18"/>
<dbReference type="GO" id="GO:0007004">
    <property type="term" value="P:telomere maintenance via telomerase"/>
    <property type="evidence" value="ECO:0007669"/>
    <property type="project" value="TreeGrafter"/>
</dbReference>
<evidence type="ECO:0000256" key="7">
    <source>
        <dbReference type="ARBA" id="ARBA00022723"/>
    </source>
</evidence>
<dbReference type="Proteomes" id="UP000822369">
    <property type="component" value="Chromosome 5"/>
</dbReference>
<dbReference type="EMBL" id="FJ167671">
    <property type="protein sequence ID" value="ACN38320.1"/>
    <property type="molecule type" value="mRNA"/>
</dbReference>
<keyword evidence="12 18" id="KW-0539">Nucleus</keyword>
<dbReference type="GO" id="GO:0042162">
    <property type="term" value="F:telomeric DNA binding"/>
    <property type="evidence" value="ECO:0007669"/>
    <property type="project" value="TreeGrafter"/>
</dbReference>
<keyword evidence="5 18" id="KW-0808">Transferase</keyword>